<name>A0AA43GY41_9CYAN</name>
<accession>A0AA43GY41</accession>
<sequence length="47" mass="5412">MANQIVNALWQTSRYVNRASSTATTVFCGKRKSCDFILQYVVLIDWI</sequence>
<proteinExistence type="predicted"/>
<dbReference type="EMBL" id="JANQDL010000050">
    <property type="protein sequence ID" value="MDH6063610.1"/>
    <property type="molecule type" value="Genomic_DNA"/>
</dbReference>
<comment type="caution">
    <text evidence="1">The sequence shown here is derived from an EMBL/GenBank/DDBJ whole genome shotgun (WGS) entry which is preliminary data.</text>
</comment>
<evidence type="ECO:0000313" key="1">
    <source>
        <dbReference type="EMBL" id="MDH6063610.1"/>
    </source>
</evidence>
<dbReference type="AlphaFoldDB" id="A0AA43GY41"/>
<evidence type="ECO:0000313" key="2">
    <source>
        <dbReference type="Proteomes" id="UP001159370"/>
    </source>
</evidence>
<dbReference type="GeneID" id="83683323"/>
<dbReference type="Proteomes" id="UP001159370">
    <property type="component" value="Unassembled WGS sequence"/>
</dbReference>
<organism evidence="1 2">
    <name type="scientific">Umezakia ovalisporum FSS-62</name>
    <dbReference type="NCBI Taxonomy" id="2971776"/>
    <lineage>
        <taxon>Bacteria</taxon>
        <taxon>Bacillati</taxon>
        <taxon>Cyanobacteriota</taxon>
        <taxon>Cyanophyceae</taxon>
        <taxon>Nostocales</taxon>
        <taxon>Nodulariaceae</taxon>
        <taxon>Umezakia</taxon>
    </lineage>
</organism>
<protein>
    <submittedName>
        <fullName evidence="1">Uncharacterized protein</fullName>
    </submittedName>
</protein>
<dbReference type="RefSeq" id="WP_280652389.1">
    <property type="nucleotide sequence ID" value="NZ_JANQDL010000050.1"/>
</dbReference>
<reference evidence="1 2" key="1">
    <citation type="journal article" date="2023" name="J. Phycol.">
        <title>Chrysosporum ovalisporum is synonymous with the true-branching cyanobacterium Umezakia natans (Nostocales/Aphanizomenonaceae).</title>
        <authorList>
            <person name="McGregor G.B."/>
            <person name="Sendall B.C."/>
            <person name="Niiyama Y."/>
            <person name="Tuji A."/>
            <person name="Willis A."/>
        </authorList>
    </citation>
    <scope>NUCLEOTIDE SEQUENCE [LARGE SCALE GENOMIC DNA]</scope>
    <source>
        <strain evidence="1 2">FSS-62</strain>
    </source>
</reference>
<gene>
    <name evidence="1" type="ORF">NWP23_07465</name>
</gene>